<proteinExistence type="predicted"/>
<evidence type="ECO:0000313" key="2">
    <source>
        <dbReference type="Proteomes" id="UP000831692"/>
    </source>
</evidence>
<organism evidence="1 2">
    <name type="scientific">Enterococcus innesii</name>
    <dbReference type="NCBI Taxonomy" id="2839759"/>
    <lineage>
        <taxon>Bacteria</taxon>
        <taxon>Bacillati</taxon>
        <taxon>Bacillota</taxon>
        <taxon>Bacilli</taxon>
        <taxon>Lactobacillales</taxon>
        <taxon>Enterococcaceae</taxon>
        <taxon>Enterococcus</taxon>
    </lineage>
</organism>
<sequence length="55" mass="5842">MKTFEVTCVSHDGSVGTMQIEAVTSDGAIAEMDTYPAVKYVIACQEVNSAIVSDK</sequence>
<dbReference type="GeneID" id="83457436"/>
<gene>
    <name evidence="1" type="ORF">ENLAB_14540</name>
</gene>
<accession>A0ABN6NQG7</accession>
<dbReference type="RefSeq" id="WP_244353265.1">
    <property type="nucleotide sequence ID" value="NZ_AP025635.1"/>
</dbReference>
<dbReference type="Proteomes" id="UP000831692">
    <property type="component" value="Chromosome"/>
</dbReference>
<evidence type="ECO:0000313" key="1">
    <source>
        <dbReference type="EMBL" id="BDG67890.1"/>
    </source>
</evidence>
<name>A0ABN6NQG7_9ENTE</name>
<keyword evidence="2" id="KW-1185">Reference proteome</keyword>
<dbReference type="EMBL" id="AP025635">
    <property type="protein sequence ID" value="BDG67890.1"/>
    <property type="molecule type" value="Genomic_DNA"/>
</dbReference>
<reference evidence="1 2" key="1">
    <citation type="submission" date="2022-03" db="EMBL/GenBank/DDBJ databases">
        <title>Complete genome sequence of Enterococcus innesii DB-1.</title>
        <authorList>
            <person name="Fukuda D."/>
            <person name="Nolasco-Hipolito C."/>
        </authorList>
    </citation>
    <scope>NUCLEOTIDE SEQUENCE [LARGE SCALE GENOMIC DNA]</scope>
    <source>
        <strain evidence="1 2">DB-1</strain>
    </source>
</reference>
<protein>
    <submittedName>
        <fullName evidence="1">Uncharacterized protein</fullName>
    </submittedName>
</protein>